<dbReference type="Pfam" id="PF05239">
    <property type="entry name" value="PRC"/>
    <property type="match status" value="1"/>
</dbReference>
<dbReference type="InterPro" id="IPR019060">
    <property type="entry name" value="DUF2382"/>
</dbReference>
<evidence type="ECO:0000256" key="1">
    <source>
        <dbReference type="SAM" id="MobiDB-lite"/>
    </source>
</evidence>
<dbReference type="Proteomes" id="UP000515297">
    <property type="component" value="Chromosome"/>
</dbReference>
<name>A0A7G6VW39_9SPHN</name>
<protein>
    <submittedName>
        <fullName evidence="4">YsnF/AvaK domain-containing protein</fullName>
    </submittedName>
</protein>
<evidence type="ECO:0000313" key="5">
    <source>
        <dbReference type="Proteomes" id="UP000515297"/>
    </source>
</evidence>
<dbReference type="Pfam" id="PF09557">
    <property type="entry name" value="DUF2382"/>
    <property type="match status" value="1"/>
</dbReference>
<dbReference type="EMBL" id="CP060052">
    <property type="protein sequence ID" value="QNE05954.1"/>
    <property type="molecule type" value="Genomic_DNA"/>
</dbReference>
<dbReference type="AlphaFoldDB" id="A0A7G6VW39"/>
<feature type="region of interest" description="Disordered" evidence="1">
    <location>
        <begin position="192"/>
        <end position="223"/>
    </location>
</feature>
<sequence length="223" mass="24778">MRHDTRYEHLDSLDNYELEHSSQDIRGRPLVSQTGEKYGIISDLLVGKNKDRVEAVRLEDGRCCAAGPLEIHDDAVVYGDASMAHAKEGGDAVSKEVIPVVEERVAIGKRTADHGKSIGVRSRVVSDTVSEDVALRDETVSVDTREVDRRVSGREAEKLLDGKTVTMTEHDEELVVAKDAVVTDEVVLKKTGKDRVEHVEETVRHTEVDVDKNANDSRGRDRR</sequence>
<dbReference type="RefSeq" id="WP_185884999.1">
    <property type="nucleotide sequence ID" value="NZ_CP060052.1"/>
</dbReference>
<feature type="domain" description="PRC-barrel" evidence="2">
    <location>
        <begin position="20"/>
        <end position="62"/>
    </location>
</feature>
<proteinExistence type="predicted"/>
<evidence type="ECO:0000259" key="2">
    <source>
        <dbReference type="Pfam" id="PF05239"/>
    </source>
</evidence>
<reference evidence="4 5" key="1">
    <citation type="submission" date="2020-08" db="EMBL/GenBank/DDBJ databases">
        <authorList>
            <person name="Liu G."/>
            <person name="Sun C."/>
        </authorList>
    </citation>
    <scope>NUCLEOTIDE SEQUENCE [LARGE SCALE GENOMIC DNA]</scope>
    <source>
        <strain evidence="4 5">OT19</strain>
    </source>
</reference>
<accession>A0A7G6VW39</accession>
<gene>
    <name evidence="4" type="ORF">H4O24_04675</name>
</gene>
<organism evidence="4 5">
    <name type="scientific">Croceicoccus marinus</name>
    <dbReference type="NCBI Taxonomy" id="450378"/>
    <lineage>
        <taxon>Bacteria</taxon>
        <taxon>Pseudomonadati</taxon>
        <taxon>Pseudomonadota</taxon>
        <taxon>Alphaproteobacteria</taxon>
        <taxon>Sphingomonadales</taxon>
        <taxon>Erythrobacteraceae</taxon>
        <taxon>Croceicoccus</taxon>
    </lineage>
</organism>
<evidence type="ECO:0000259" key="3">
    <source>
        <dbReference type="Pfam" id="PF09557"/>
    </source>
</evidence>
<feature type="domain" description="DUF2382" evidence="3">
    <location>
        <begin position="98"/>
        <end position="210"/>
    </location>
</feature>
<dbReference type="InterPro" id="IPR027275">
    <property type="entry name" value="PRC-brl_dom"/>
</dbReference>
<evidence type="ECO:0000313" key="4">
    <source>
        <dbReference type="EMBL" id="QNE05954.1"/>
    </source>
</evidence>